<comment type="similarity">
    <text evidence="4">Belongs to the YmdB-like family.</text>
</comment>
<dbReference type="GO" id="GO:0004113">
    <property type="term" value="F:2',3'-cyclic-nucleotide 3'-phosphodiesterase activity"/>
    <property type="evidence" value="ECO:0007669"/>
    <property type="project" value="TreeGrafter"/>
</dbReference>
<dbReference type="Pfam" id="PF13277">
    <property type="entry name" value="YmdB"/>
    <property type="match status" value="1"/>
</dbReference>
<gene>
    <name evidence="7" type="ORF">H1W37_11565</name>
</gene>
<dbReference type="AlphaFoldDB" id="A0A838XP86"/>
<feature type="binding site" evidence="6">
    <location>
        <position position="40"/>
    </location>
    <ligand>
        <name>Fe cation</name>
        <dbReference type="ChEBI" id="CHEBI:24875"/>
        <label>1</label>
    </ligand>
</feature>
<feature type="binding site" evidence="6">
    <location>
        <position position="67"/>
    </location>
    <ligand>
        <name>Fe cation</name>
        <dbReference type="ChEBI" id="CHEBI:24875"/>
        <label>2</label>
    </ligand>
</feature>
<reference evidence="7 8" key="1">
    <citation type="submission" date="2020-07" db="EMBL/GenBank/DDBJ databases">
        <authorList>
            <person name="Li M."/>
        </authorList>
    </citation>
    <scope>NUCLEOTIDE SEQUENCE [LARGE SCALE GENOMIC DNA]</scope>
    <source>
        <strain evidence="7 8">DSM 23284</strain>
    </source>
</reference>
<keyword evidence="1 6" id="KW-0479">Metal-binding</keyword>
<dbReference type="FunFam" id="3.60.21.10:FF:000016">
    <property type="entry name" value="Putative metallophosphoesterase"/>
    <property type="match status" value="1"/>
</dbReference>
<dbReference type="CDD" id="cd07382">
    <property type="entry name" value="MPP_DR1281"/>
    <property type="match status" value="1"/>
</dbReference>
<feature type="active site" description="Proton donor" evidence="5">
    <location>
        <position position="68"/>
    </location>
</feature>
<dbReference type="NCBIfam" id="TIGR00282">
    <property type="entry name" value="TIGR00282 family metallophosphoesterase"/>
    <property type="match status" value="1"/>
</dbReference>
<dbReference type="RefSeq" id="WP_181760498.1">
    <property type="nucleotide sequence ID" value="NZ_BMCR01000009.1"/>
</dbReference>
<name>A0A838XP86_9HYPH</name>
<comment type="caution">
    <text evidence="7">The sequence shown here is derived from an EMBL/GenBank/DDBJ whole genome shotgun (WGS) entry which is preliminary data.</text>
</comment>
<dbReference type="InterPro" id="IPR005235">
    <property type="entry name" value="YmdB-like"/>
</dbReference>
<accession>A0A838XP86</accession>
<evidence type="ECO:0000256" key="2">
    <source>
        <dbReference type="ARBA" id="ARBA00022801"/>
    </source>
</evidence>
<dbReference type="EMBL" id="JACEON010000010">
    <property type="protein sequence ID" value="MBA4612295.1"/>
    <property type="molecule type" value="Genomic_DNA"/>
</dbReference>
<feature type="binding site" evidence="6">
    <location>
        <position position="8"/>
    </location>
    <ligand>
        <name>Fe cation</name>
        <dbReference type="ChEBI" id="CHEBI:24875"/>
        <label>1</label>
    </ligand>
</feature>
<sequence>MRLLFLGDLVGRTGRQAAIEILPSLVEKHRLDFVIVNGENAAAGFGITEEILQDVLDAGADVVTTGNHVWDQRDTLVYIERQERLLRPVNFPSGAPGRGANLFTARNGAQVLVMNAMGRVFMDSLDDPFTAVDMVLESSPLGRVADAIVIDMHAEATSEKQAMAHFADGRASLVVGTHTHVPTADHQILPGGTAYMSDAGMCGDYDSVLGMEKDEPVSRFLRKIPSGRFTPAKGTATVCGVAVEIDDATGLALDIAPLRIGGHLSQALPPSWTQG</sequence>
<evidence type="ECO:0000256" key="6">
    <source>
        <dbReference type="PIRSR" id="PIRSR004789-51"/>
    </source>
</evidence>
<evidence type="ECO:0000256" key="4">
    <source>
        <dbReference type="ARBA" id="ARBA00061401"/>
    </source>
</evidence>
<proteinExistence type="inferred from homology"/>
<evidence type="ECO:0000256" key="1">
    <source>
        <dbReference type="ARBA" id="ARBA00022723"/>
    </source>
</evidence>
<evidence type="ECO:0000313" key="7">
    <source>
        <dbReference type="EMBL" id="MBA4612295.1"/>
    </source>
</evidence>
<feature type="binding site" evidence="6">
    <location>
        <position position="180"/>
    </location>
    <ligand>
        <name>Fe cation</name>
        <dbReference type="ChEBI" id="CHEBI:24875"/>
        <label>1</label>
    </ligand>
</feature>
<evidence type="ECO:0000313" key="8">
    <source>
        <dbReference type="Proteomes" id="UP000559404"/>
    </source>
</evidence>
<evidence type="ECO:0000256" key="3">
    <source>
        <dbReference type="ARBA" id="ARBA00023004"/>
    </source>
</evidence>
<feature type="binding site" evidence="6">
    <location>
        <position position="178"/>
    </location>
    <ligand>
        <name>Fe cation</name>
        <dbReference type="ChEBI" id="CHEBI:24875"/>
        <label>2</label>
    </ligand>
</feature>
<dbReference type="InterPro" id="IPR029052">
    <property type="entry name" value="Metallo-depent_PP-like"/>
</dbReference>
<keyword evidence="8" id="KW-1185">Reference proteome</keyword>
<dbReference type="Proteomes" id="UP000559404">
    <property type="component" value="Unassembled WGS sequence"/>
</dbReference>
<protein>
    <submittedName>
        <fullName evidence="7">TIGR00282 family metallophosphoesterase</fullName>
    </submittedName>
</protein>
<keyword evidence="2" id="KW-0378">Hydrolase</keyword>
<organism evidence="7 8">
    <name type="scientific">Stappia taiwanensis</name>
    <dbReference type="NCBI Taxonomy" id="992267"/>
    <lineage>
        <taxon>Bacteria</taxon>
        <taxon>Pseudomonadati</taxon>
        <taxon>Pseudomonadota</taxon>
        <taxon>Alphaproteobacteria</taxon>
        <taxon>Hyphomicrobiales</taxon>
        <taxon>Stappiaceae</taxon>
        <taxon>Stappia</taxon>
    </lineage>
</organism>
<dbReference type="PANTHER" id="PTHR36303:SF1">
    <property type="entry name" value="2',3'-CYCLIC-NUCLEOTIDE 2'-PHOSPHODIESTERASE"/>
    <property type="match status" value="1"/>
</dbReference>
<feature type="binding site" evidence="6">
    <location>
        <position position="39"/>
    </location>
    <ligand>
        <name>Fe cation</name>
        <dbReference type="ChEBI" id="CHEBI:24875"/>
        <label>2</label>
    </ligand>
</feature>
<dbReference type="Gene3D" id="3.60.21.10">
    <property type="match status" value="1"/>
</dbReference>
<feature type="binding site" evidence="6">
    <location>
        <position position="153"/>
    </location>
    <ligand>
        <name>Fe cation</name>
        <dbReference type="ChEBI" id="CHEBI:24875"/>
        <label>2</label>
    </ligand>
</feature>
<dbReference type="SUPFAM" id="SSF56300">
    <property type="entry name" value="Metallo-dependent phosphatases"/>
    <property type="match status" value="1"/>
</dbReference>
<evidence type="ECO:0000256" key="5">
    <source>
        <dbReference type="PIRSR" id="PIRSR004789-50"/>
    </source>
</evidence>
<keyword evidence="3" id="KW-0408">Iron</keyword>
<reference evidence="7 8" key="2">
    <citation type="submission" date="2020-08" db="EMBL/GenBank/DDBJ databases">
        <title>Stappia taiwanensis sp. nov., isolated from a coastal thermal spring.</title>
        <authorList>
            <person name="Kampfer P."/>
        </authorList>
    </citation>
    <scope>NUCLEOTIDE SEQUENCE [LARGE SCALE GENOMIC DNA]</scope>
    <source>
        <strain evidence="7 8">DSM 23284</strain>
    </source>
</reference>
<dbReference type="PANTHER" id="PTHR36303">
    <property type="entry name" value="2',3'-CYCLIC-NUCLEOTIDE 2'-PHOSPHODIESTERASE"/>
    <property type="match status" value="1"/>
</dbReference>
<dbReference type="GO" id="GO:0046872">
    <property type="term" value="F:metal ion binding"/>
    <property type="evidence" value="ECO:0007669"/>
    <property type="project" value="UniProtKB-KW"/>
</dbReference>
<feature type="binding site" evidence="6">
    <location>
        <position position="39"/>
    </location>
    <ligand>
        <name>Fe cation</name>
        <dbReference type="ChEBI" id="CHEBI:24875"/>
        <label>1</label>
    </ligand>
</feature>
<dbReference type="PIRSF" id="PIRSF004789">
    <property type="entry name" value="DR1281"/>
    <property type="match status" value="1"/>
</dbReference>